<protein>
    <submittedName>
        <fullName evidence="3">ABC transporter</fullName>
    </submittedName>
</protein>
<evidence type="ECO:0000313" key="4">
    <source>
        <dbReference type="Proteomes" id="UP000235616"/>
    </source>
</evidence>
<sequence length="204" mass="21431">MARAAACALAAFSLAGAIAGCTFGTPAAIANIRYDLGPQTPPAYLGPLPTLRLFDIRAPASLDTDDILYRMSYADPRRTAAYANSHWTMRPAQLLTERVRGALAARGAVLSGGEAVNAPLLTIDLQQFEQVFDSESQSHALLTARATLTRDGVMVAQQTFEARAPARMANAAGGVQALAAASDQFVAQLVTWLGMQAVAVAVAR</sequence>
<dbReference type="InterPro" id="IPR005586">
    <property type="entry name" value="ABC_trans_aux"/>
</dbReference>
<dbReference type="Pfam" id="PF03886">
    <property type="entry name" value="ABC_trans_aux"/>
    <property type="match status" value="1"/>
</dbReference>
<dbReference type="PROSITE" id="PS51257">
    <property type="entry name" value="PROKAR_LIPOPROTEIN"/>
    <property type="match status" value="1"/>
</dbReference>
<gene>
    <name evidence="3" type="ORF">C0Z18_11265</name>
</gene>
<evidence type="ECO:0000259" key="2">
    <source>
        <dbReference type="Pfam" id="PF03886"/>
    </source>
</evidence>
<feature type="domain" description="ABC-type transport auxiliary lipoprotein component" evidence="2">
    <location>
        <begin position="38"/>
        <end position="189"/>
    </location>
</feature>
<dbReference type="Gene3D" id="3.40.50.10610">
    <property type="entry name" value="ABC-type transport auxiliary lipoprotein component"/>
    <property type="match status" value="1"/>
</dbReference>
<organism evidence="3 4">
    <name type="scientific">Trinickia dabaoshanensis</name>
    <dbReference type="NCBI Taxonomy" id="564714"/>
    <lineage>
        <taxon>Bacteria</taxon>
        <taxon>Pseudomonadati</taxon>
        <taxon>Pseudomonadota</taxon>
        <taxon>Betaproteobacteria</taxon>
        <taxon>Burkholderiales</taxon>
        <taxon>Burkholderiaceae</taxon>
        <taxon>Trinickia</taxon>
    </lineage>
</organism>
<dbReference type="EMBL" id="PNYA01000009">
    <property type="protein sequence ID" value="PMS20169.1"/>
    <property type="molecule type" value="Genomic_DNA"/>
</dbReference>
<proteinExistence type="predicted"/>
<dbReference type="Proteomes" id="UP000235616">
    <property type="component" value="Unassembled WGS sequence"/>
</dbReference>
<name>A0A2N7VSR7_9BURK</name>
<feature type="chain" id="PRO_5014743830" evidence="1">
    <location>
        <begin position="20"/>
        <end position="204"/>
    </location>
</feature>
<accession>A0A2N7VSR7</accession>
<keyword evidence="4" id="KW-1185">Reference proteome</keyword>
<dbReference type="OrthoDB" id="5568302at2"/>
<evidence type="ECO:0000313" key="3">
    <source>
        <dbReference type="EMBL" id="PMS20169.1"/>
    </source>
</evidence>
<feature type="signal peptide" evidence="1">
    <location>
        <begin position="1"/>
        <end position="19"/>
    </location>
</feature>
<keyword evidence="1" id="KW-0732">Signal</keyword>
<comment type="caution">
    <text evidence="3">The sequence shown here is derived from an EMBL/GenBank/DDBJ whole genome shotgun (WGS) entry which is preliminary data.</text>
</comment>
<dbReference type="SUPFAM" id="SSF159594">
    <property type="entry name" value="XCC0632-like"/>
    <property type="match status" value="1"/>
</dbReference>
<reference evidence="3 4" key="1">
    <citation type="submission" date="2018-01" db="EMBL/GenBank/DDBJ databases">
        <title>Whole genome analyses suggest that Burkholderia sensu lato contains two further novel genera in the rhizoxinica-symbiotica group Mycetohabitans gen. nov., and Trinickia gen. nov.: implications for the evolution of diazotrophy and nodulation in the Burkholderiaceae.</title>
        <authorList>
            <person name="Estrada-de los Santos P."/>
            <person name="Palmer M."/>
            <person name="Chavez-Ramirez B."/>
            <person name="Beukes C."/>
            <person name="Steenkamp E.T."/>
            <person name="Hirsch A.M."/>
            <person name="Manyaka P."/>
            <person name="Maluk M."/>
            <person name="Lafos M."/>
            <person name="Crook M."/>
            <person name="Gross E."/>
            <person name="Simon M.F."/>
            <person name="Bueno dos Reis Junior F."/>
            <person name="Poole P.S."/>
            <person name="Venter S.N."/>
            <person name="James E.K."/>
        </authorList>
    </citation>
    <scope>NUCLEOTIDE SEQUENCE [LARGE SCALE GENOMIC DNA]</scope>
    <source>
        <strain evidence="3 4">GIMN1.004</strain>
    </source>
</reference>
<evidence type="ECO:0000256" key="1">
    <source>
        <dbReference type="SAM" id="SignalP"/>
    </source>
</evidence>
<dbReference type="RefSeq" id="WP_102645678.1">
    <property type="nucleotide sequence ID" value="NZ_PNYA01000009.1"/>
</dbReference>
<dbReference type="AlphaFoldDB" id="A0A2N7VSR7"/>